<dbReference type="PROSITE" id="PS50933">
    <property type="entry name" value="CHRD"/>
    <property type="match status" value="1"/>
</dbReference>
<dbReference type="InterPro" id="IPR010895">
    <property type="entry name" value="CHRD"/>
</dbReference>
<sequence>MVPALLALTLPFSSCENDKDPDKFNTLNFEAPLSARNMIPASSSSATGSFTGKYNKATRVLSYTVTTQGVTPTYIRIYRGAPGTIGPQEFVLSNSGNLTLTPAQENDLIFRNYYVQVGSANNPAGEIRGNIMQNRANPIE</sequence>
<dbReference type="EMBL" id="BAABHB010000006">
    <property type="protein sequence ID" value="GAA4409586.1"/>
    <property type="molecule type" value="Genomic_DNA"/>
</dbReference>
<organism evidence="2 3">
    <name type="scientific">Nibrella viscosa</name>
    <dbReference type="NCBI Taxonomy" id="1084524"/>
    <lineage>
        <taxon>Bacteria</taxon>
        <taxon>Pseudomonadati</taxon>
        <taxon>Bacteroidota</taxon>
        <taxon>Cytophagia</taxon>
        <taxon>Cytophagales</taxon>
        <taxon>Spirosomataceae</taxon>
        <taxon>Nibrella</taxon>
    </lineage>
</organism>
<proteinExistence type="predicted"/>
<dbReference type="Pfam" id="PF07452">
    <property type="entry name" value="CHRD"/>
    <property type="match status" value="1"/>
</dbReference>
<comment type="caution">
    <text evidence="2">The sequence shown here is derived from an EMBL/GenBank/DDBJ whole genome shotgun (WGS) entry which is preliminary data.</text>
</comment>
<accession>A0ABP8KLM7</accession>
<dbReference type="Proteomes" id="UP001500936">
    <property type="component" value="Unassembled WGS sequence"/>
</dbReference>
<gene>
    <name evidence="2" type="ORF">GCM10023187_33150</name>
</gene>
<protein>
    <recommendedName>
        <fullName evidence="1">CHRD domain-containing protein</fullName>
    </recommendedName>
</protein>
<evidence type="ECO:0000313" key="2">
    <source>
        <dbReference type="EMBL" id="GAA4409586.1"/>
    </source>
</evidence>
<evidence type="ECO:0000313" key="3">
    <source>
        <dbReference type="Proteomes" id="UP001500936"/>
    </source>
</evidence>
<reference evidence="3" key="1">
    <citation type="journal article" date="2019" name="Int. J. Syst. Evol. Microbiol.">
        <title>The Global Catalogue of Microorganisms (GCM) 10K type strain sequencing project: providing services to taxonomists for standard genome sequencing and annotation.</title>
        <authorList>
            <consortium name="The Broad Institute Genomics Platform"/>
            <consortium name="The Broad Institute Genome Sequencing Center for Infectious Disease"/>
            <person name="Wu L."/>
            <person name="Ma J."/>
        </authorList>
    </citation>
    <scope>NUCLEOTIDE SEQUENCE [LARGE SCALE GENOMIC DNA]</scope>
    <source>
        <strain evidence="3">JCM 17925</strain>
    </source>
</reference>
<keyword evidence="3" id="KW-1185">Reference proteome</keyword>
<evidence type="ECO:0000259" key="1">
    <source>
        <dbReference type="PROSITE" id="PS50933"/>
    </source>
</evidence>
<feature type="domain" description="CHRD" evidence="1">
    <location>
        <begin position="25"/>
        <end position="136"/>
    </location>
</feature>
<name>A0ABP8KLM7_9BACT</name>
<dbReference type="SMART" id="SM00754">
    <property type="entry name" value="CHRD"/>
    <property type="match status" value="1"/>
</dbReference>